<dbReference type="Pfam" id="PF02362">
    <property type="entry name" value="B3"/>
    <property type="match status" value="1"/>
</dbReference>
<feature type="region of interest" description="Disordered" evidence="6">
    <location>
        <begin position="1"/>
        <end position="82"/>
    </location>
</feature>
<gene>
    <name evidence="8" type="ORF">EJB05_19534</name>
</gene>
<evidence type="ECO:0000256" key="4">
    <source>
        <dbReference type="ARBA" id="ARBA00023163"/>
    </source>
</evidence>
<evidence type="ECO:0000256" key="6">
    <source>
        <dbReference type="SAM" id="MobiDB-lite"/>
    </source>
</evidence>
<keyword evidence="9" id="KW-1185">Reference proteome</keyword>
<proteinExistence type="predicted"/>
<dbReference type="PROSITE" id="PS50863">
    <property type="entry name" value="B3"/>
    <property type="match status" value="1"/>
</dbReference>
<reference evidence="8 9" key="1">
    <citation type="journal article" date="2019" name="Sci. Rep.">
        <title>A high-quality genome of Eragrostis curvula grass provides insights into Poaceae evolution and supports new strategies to enhance forage quality.</title>
        <authorList>
            <person name="Carballo J."/>
            <person name="Santos B.A.C.M."/>
            <person name="Zappacosta D."/>
            <person name="Garbus I."/>
            <person name="Selva J.P."/>
            <person name="Gallo C.A."/>
            <person name="Diaz A."/>
            <person name="Albertini E."/>
            <person name="Caccamo M."/>
            <person name="Echenique V."/>
        </authorList>
    </citation>
    <scope>NUCLEOTIDE SEQUENCE [LARGE SCALE GENOMIC DNA]</scope>
    <source>
        <strain evidence="9">cv. Victoria</strain>
        <tissue evidence="8">Leaf</tissue>
    </source>
</reference>
<keyword evidence="3" id="KW-0238">DNA-binding</keyword>
<sequence length="477" mass="51810">MDHFTTSGRFSKEEEADEEQEDASNSRREIPFMTAAAPSTASSSAAASASSASAASSSTPFRSASAGDGAAGASGSGGGDAEAAAVEKEHMFDKVVTPSDVGKLNRLVIPKQYAEKYFPLDAAANDKGLLLSFEDTAGKQWRFRYSYWNSSQSYVMTKGWSRFVKEKRLVAGDTVSFSRAAAEDARHRLFIDWKRRTDNRDPFRFPRLALPMPHYGAHYSPWGFGGGGGGGVGAGFFMPPSPPATLYEHHRLRQSLDFRGMNYHPAPAVGRQLLLFGSARMPPHAPLVPRAPVAAALHGATERHLAGGSRLGASHREPDDGGQARAAVRRQPRQPGFIRRRRRRRAEQSSRQRIVVADARVAANHSDTTADGTASSRCGILRRVVSVVVVFLQEGGALSFGSRSLQEQALYRNSGSTDGWTTTLIAHSQQTKSESTIAAFTDFALTLVLFDRIYSYRGSRLRGIHASWNACEIEQAA</sequence>
<dbReference type="FunFam" id="2.40.330.10:FF:000002">
    <property type="entry name" value="B3 domain-containing protein"/>
    <property type="match status" value="1"/>
</dbReference>
<evidence type="ECO:0000256" key="3">
    <source>
        <dbReference type="ARBA" id="ARBA00023125"/>
    </source>
</evidence>
<dbReference type="PANTHER" id="PTHR31140">
    <property type="entry name" value="B3 DOMAIN-CONTAINING TRANSCRIPTION FACTOR ABI3"/>
    <property type="match status" value="1"/>
</dbReference>
<feature type="compositionally biased region" description="Low complexity" evidence="6">
    <location>
        <begin position="35"/>
        <end position="68"/>
    </location>
</feature>
<dbReference type="Gramene" id="TVU28027">
    <property type="protein sequence ID" value="TVU28027"/>
    <property type="gene ID" value="EJB05_19534"/>
</dbReference>
<evidence type="ECO:0000313" key="8">
    <source>
        <dbReference type="EMBL" id="TVU28027.1"/>
    </source>
</evidence>
<dbReference type="InterPro" id="IPR003340">
    <property type="entry name" value="B3_DNA-bd"/>
</dbReference>
<dbReference type="GO" id="GO:0003700">
    <property type="term" value="F:DNA-binding transcription factor activity"/>
    <property type="evidence" value="ECO:0007669"/>
    <property type="project" value="InterPro"/>
</dbReference>
<dbReference type="Gene3D" id="2.40.330.10">
    <property type="entry name" value="DNA-binding pseudobarrel domain"/>
    <property type="match status" value="1"/>
</dbReference>
<dbReference type="GO" id="GO:0003677">
    <property type="term" value="F:DNA binding"/>
    <property type="evidence" value="ECO:0007669"/>
    <property type="project" value="UniProtKB-KW"/>
</dbReference>
<feature type="region of interest" description="Disordered" evidence="6">
    <location>
        <begin position="304"/>
        <end position="335"/>
    </location>
</feature>
<dbReference type="InterPro" id="IPR015300">
    <property type="entry name" value="DNA-bd_pseudobarrel_sf"/>
</dbReference>
<evidence type="ECO:0000259" key="7">
    <source>
        <dbReference type="PROSITE" id="PS50863"/>
    </source>
</evidence>
<keyword evidence="2" id="KW-0805">Transcription regulation</keyword>
<name>A0A5J9UY69_9POAL</name>
<feature type="compositionally biased region" description="Gly residues" evidence="6">
    <location>
        <begin position="69"/>
        <end position="80"/>
    </location>
</feature>
<dbReference type="CDD" id="cd10017">
    <property type="entry name" value="B3_DNA"/>
    <property type="match status" value="1"/>
</dbReference>
<comment type="caution">
    <text evidence="8">The sequence shown here is derived from an EMBL/GenBank/DDBJ whole genome shotgun (WGS) entry which is preliminary data.</text>
</comment>
<dbReference type="OrthoDB" id="2020802at2759"/>
<evidence type="ECO:0000256" key="5">
    <source>
        <dbReference type="ARBA" id="ARBA00023242"/>
    </source>
</evidence>
<dbReference type="EMBL" id="RWGY01000011">
    <property type="protein sequence ID" value="TVU28027.1"/>
    <property type="molecule type" value="Genomic_DNA"/>
</dbReference>
<dbReference type="PANTHER" id="PTHR31140:SF129">
    <property type="entry name" value="B3 DOMAIN-CONTAINING PROTEIN OS02G0683500"/>
    <property type="match status" value="1"/>
</dbReference>
<feature type="domain" description="TF-B3" evidence="7">
    <location>
        <begin position="92"/>
        <end position="195"/>
    </location>
</feature>
<dbReference type="Proteomes" id="UP000324897">
    <property type="component" value="Chromosome 1"/>
</dbReference>
<evidence type="ECO:0000256" key="2">
    <source>
        <dbReference type="ARBA" id="ARBA00023015"/>
    </source>
</evidence>
<dbReference type="InterPro" id="IPR044800">
    <property type="entry name" value="LEC2-like"/>
</dbReference>
<dbReference type="SUPFAM" id="SSF101936">
    <property type="entry name" value="DNA-binding pseudobarrel domain"/>
    <property type="match status" value="1"/>
</dbReference>
<protein>
    <recommendedName>
        <fullName evidence="7">TF-B3 domain-containing protein</fullName>
    </recommendedName>
</protein>
<dbReference type="GO" id="GO:0005634">
    <property type="term" value="C:nucleus"/>
    <property type="evidence" value="ECO:0007669"/>
    <property type="project" value="UniProtKB-SubCell"/>
</dbReference>
<keyword evidence="5" id="KW-0539">Nucleus</keyword>
<feature type="non-terminal residue" evidence="8">
    <location>
        <position position="1"/>
    </location>
</feature>
<keyword evidence="4" id="KW-0804">Transcription</keyword>
<dbReference type="AlphaFoldDB" id="A0A5J9UY69"/>
<evidence type="ECO:0000256" key="1">
    <source>
        <dbReference type="ARBA" id="ARBA00004123"/>
    </source>
</evidence>
<dbReference type="SMART" id="SM01019">
    <property type="entry name" value="B3"/>
    <property type="match status" value="1"/>
</dbReference>
<organism evidence="8 9">
    <name type="scientific">Eragrostis curvula</name>
    <name type="common">weeping love grass</name>
    <dbReference type="NCBI Taxonomy" id="38414"/>
    <lineage>
        <taxon>Eukaryota</taxon>
        <taxon>Viridiplantae</taxon>
        <taxon>Streptophyta</taxon>
        <taxon>Embryophyta</taxon>
        <taxon>Tracheophyta</taxon>
        <taxon>Spermatophyta</taxon>
        <taxon>Magnoliopsida</taxon>
        <taxon>Liliopsida</taxon>
        <taxon>Poales</taxon>
        <taxon>Poaceae</taxon>
        <taxon>PACMAD clade</taxon>
        <taxon>Chloridoideae</taxon>
        <taxon>Eragrostideae</taxon>
        <taxon>Eragrostidinae</taxon>
        <taxon>Eragrostis</taxon>
    </lineage>
</organism>
<evidence type="ECO:0000313" key="9">
    <source>
        <dbReference type="Proteomes" id="UP000324897"/>
    </source>
</evidence>
<comment type="subcellular location">
    <subcellularLocation>
        <location evidence="1">Nucleus</location>
    </subcellularLocation>
</comment>
<accession>A0A5J9UY69</accession>